<dbReference type="PANTHER" id="PTHR14226">
    <property type="entry name" value="NEUROPATHY TARGET ESTERASE/SWISS CHEESE D.MELANOGASTER"/>
    <property type="match status" value="1"/>
</dbReference>
<dbReference type="InterPro" id="IPR002641">
    <property type="entry name" value="PNPLA_dom"/>
</dbReference>
<dbReference type="RefSeq" id="WP_003466680.1">
    <property type="nucleotide sequence ID" value="NZ_APML01000019.1"/>
</dbReference>
<feature type="short sequence motif" description="GXGXXG" evidence="4">
    <location>
        <begin position="11"/>
        <end position="16"/>
    </location>
</feature>
<evidence type="ECO:0000256" key="3">
    <source>
        <dbReference type="ARBA" id="ARBA00023098"/>
    </source>
</evidence>
<feature type="active site" description="Proton acceptor" evidence="4">
    <location>
        <position position="161"/>
    </location>
</feature>
<gene>
    <name evidence="6" type="ORF">J416_06178</name>
</gene>
<feature type="active site" description="Nucleophile" evidence="4">
    <location>
        <position position="40"/>
    </location>
</feature>
<evidence type="ECO:0000256" key="1">
    <source>
        <dbReference type="ARBA" id="ARBA00022801"/>
    </source>
</evidence>
<keyword evidence="3 4" id="KW-0443">Lipid metabolism</keyword>
<dbReference type="SUPFAM" id="SSF52151">
    <property type="entry name" value="FabD/lysophospholipase-like"/>
    <property type="match status" value="1"/>
</dbReference>
<reference evidence="6 7" key="1">
    <citation type="submission" date="2013-03" db="EMBL/GenBank/DDBJ databases">
        <title>Draft genome sequence of Gracibacillus halophilus YIM-C55.5, a moderately halophilic and thermophilic organism from the Xiaochaidamu salt lake.</title>
        <authorList>
            <person name="Sugumar T."/>
            <person name="Polireddy D.R."/>
            <person name="Antony A."/>
            <person name="Madhava Y.R."/>
            <person name="Sivakumar N."/>
        </authorList>
    </citation>
    <scope>NUCLEOTIDE SEQUENCE [LARGE SCALE GENOMIC DNA]</scope>
    <source>
        <strain evidence="6 7">YIM-C55.5</strain>
    </source>
</reference>
<feature type="domain" description="PNPLA" evidence="5">
    <location>
        <begin position="7"/>
        <end position="174"/>
    </location>
</feature>
<dbReference type="Pfam" id="PF01734">
    <property type="entry name" value="Patatin"/>
    <property type="match status" value="1"/>
</dbReference>
<dbReference type="Pfam" id="PF19890">
    <property type="entry name" value="DUF6363"/>
    <property type="match status" value="1"/>
</dbReference>
<dbReference type="EMBL" id="APML01000019">
    <property type="protein sequence ID" value="ENH97576.1"/>
    <property type="molecule type" value="Genomic_DNA"/>
</dbReference>
<keyword evidence="7" id="KW-1185">Reference proteome</keyword>
<dbReference type="OrthoDB" id="9802424at2"/>
<feature type="short sequence motif" description="DGA/G" evidence="4">
    <location>
        <begin position="161"/>
        <end position="163"/>
    </location>
</feature>
<keyword evidence="2 4" id="KW-0442">Lipid degradation</keyword>
<dbReference type="Proteomes" id="UP000012283">
    <property type="component" value="Unassembled WGS sequence"/>
</dbReference>
<dbReference type="InterPro" id="IPR016035">
    <property type="entry name" value="Acyl_Trfase/lysoPLipase"/>
</dbReference>
<dbReference type="CDD" id="cd07208">
    <property type="entry name" value="Pat_hypo_Ecoli_yjju_like"/>
    <property type="match status" value="1"/>
</dbReference>
<comment type="caution">
    <text evidence="6">The sequence shown here is derived from an EMBL/GenBank/DDBJ whole genome shotgun (WGS) entry which is preliminary data.</text>
</comment>
<evidence type="ECO:0000256" key="4">
    <source>
        <dbReference type="PROSITE-ProRule" id="PRU01161"/>
    </source>
</evidence>
<dbReference type="PATRIC" id="fig|1308866.3.peg.1250"/>
<keyword evidence="1 4" id="KW-0378">Hydrolase</keyword>
<evidence type="ECO:0000256" key="2">
    <source>
        <dbReference type="ARBA" id="ARBA00022963"/>
    </source>
</evidence>
<comment type="caution">
    <text evidence="4">Lacks conserved residue(s) required for the propagation of feature annotation.</text>
</comment>
<dbReference type="AlphaFoldDB" id="N4WX04"/>
<proteinExistence type="predicted"/>
<organism evidence="6 7">
    <name type="scientific">Gracilibacillus halophilus YIM-C55.5</name>
    <dbReference type="NCBI Taxonomy" id="1308866"/>
    <lineage>
        <taxon>Bacteria</taxon>
        <taxon>Bacillati</taxon>
        <taxon>Bacillota</taxon>
        <taxon>Bacilli</taxon>
        <taxon>Bacillales</taxon>
        <taxon>Bacillaceae</taxon>
        <taxon>Gracilibacillus</taxon>
    </lineage>
</organism>
<evidence type="ECO:0000259" key="5">
    <source>
        <dbReference type="PROSITE" id="PS51635"/>
    </source>
</evidence>
<protein>
    <recommendedName>
        <fullName evidence="5">PNPLA domain-containing protein</fullName>
    </recommendedName>
</protein>
<dbReference type="eggNOG" id="COG4667">
    <property type="taxonomic scope" value="Bacteria"/>
</dbReference>
<name>N4WX04_9BACI</name>
<dbReference type="PANTHER" id="PTHR14226:SF25">
    <property type="entry name" value="PHOSPHOESTERASE"/>
    <property type="match status" value="1"/>
</dbReference>
<sequence length="290" mass="33434">MIDDTGLILEGGGMRGAYTCGVLDFFHDQQLDFPLVSTASSGALIGSSYVANQRGRNHKILQELLKNKESISFKRMILEKELFNMDYIFNQIPNQIVPLDFESFSTSAKSFVIGTTNLYDGNTIYFDQFRTEQDLLKIIQASSSLPILSKGVLYNQKKLMDGGISDPIPIQPSIDKGYQKHVVILTRNKGYVKKPTKLKWLFQTVFKEKPDFVRTLLYRHNKYNQTMAMLEELVKENRVFIFQPEQPLTVSRIDKNHNKLEELYIQGYEEAKARYDELLFFLNNTKQTVS</sequence>
<dbReference type="GO" id="GO:0016787">
    <property type="term" value="F:hydrolase activity"/>
    <property type="evidence" value="ECO:0007669"/>
    <property type="project" value="UniProtKB-UniRule"/>
</dbReference>
<evidence type="ECO:0000313" key="6">
    <source>
        <dbReference type="EMBL" id="ENH97576.1"/>
    </source>
</evidence>
<accession>N4WX04</accession>
<dbReference type="InterPro" id="IPR045943">
    <property type="entry name" value="DUF6363"/>
</dbReference>
<dbReference type="GO" id="GO:0016042">
    <property type="term" value="P:lipid catabolic process"/>
    <property type="evidence" value="ECO:0007669"/>
    <property type="project" value="UniProtKB-UniRule"/>
</dbReference>
<dbReference type="PROSITE" id="PS51635">
    <property type="entry name" value="PNPLA"/>
    <property type="match status" value="1"/>
</dbReference>
<evidence type="ECO:0000313" key="7">
    <source>
        <dbReference type="Proteomes" id="UP000012283"/>
    </source>
</evidence>
<dbReference type="InterPro" id="IPR037483">
    <property type="entry name" value="YjjU-like"/>
</dbReference>
<dbReference type="InterPro" id="IPR050301">
    <property type="entry name" value="NTE"/>
</dbReference>
<dbReference type="Gene3D" id="3.40.1090.10">
    <property type="entry name" value="Cytosolic phospholipase A2 catalytic domain"/>
    <property type="match status" value="2"/>
</dbReference>